<evidence type="ECO:0000313" key="4">
    <source>
        <dbReference type="EMBL" id="SFQ65735.1"/>
    </source>
</evidence>
<keyword evidence="5" id="KW-1185">Reference proteome</keyword>
<gene>
    <name evidence="4" type="ORF">SAMN02745910_02548</name>
</gene>
<dbReference type="Gene3D" id="3.40.1580.20">
    <property type="entry name" value="Syd protein"/>
    <property type="match status" value="1"/>
</dbReference>
<keyword evidence="1" id="KW-1003">Cell membrane</keyword>
<dbReference type="InterPro" id="IPR038228">
    <property type="entry name" value="Syd_sf"/>
</dbReference>
<dbReference type="CDD" id="cd16323">
    <property type="entry name" value="Syd"/>
    <property type="match status" value="1"/>
</dbReference>
<reference evidence="4 5" key="1">
    <citation type="submission" date="2016-10" db="EMBL/GenBank/DDBJ databases">
        <authorList>
            <person name="Varghese N."/>
            <person name="Submissions S."/>
        </authorList>
    </citation>
    <scope>NUCLEOTIDE SEQUENCE [LARGE SCALE GENOMIC DNA]</scope>
    <source>
        <strain evidence="4 5">DSM 13796</strain>
    </source>
</reference>
<dbReference type="Proteomes" id="UP000182762">
    <property type="component" value="Unassembled WGS sequence"/>
</dbReference>
<keyword evidence="3" id="KW-0472">Membrane</keyword>
<accession>A0A1I6AAP6</accession>
<keyword evidence="2" id="KW-0997">Cell inner membrane</keyword>
<name>A0A1I6AAP6_9BACI</name>
<sequence>MITLSTKEAMKTYFEMRREATDKGLDFLWKTPVTNKDLIIYEGEIDDEGYISWIPVEMTVTQDFKKLEDELNIKLHPSIVEYFNSYWFADLDGFFKDYYICLEAVLPDAEMVSFRESVKGYKKNHEDCLEKVPIGIEGNGLLVVIENSSGIVQLEDYERGTFSNIACNIGELIRNLKLKK</sequence>
<evidence type="ECO:0000256" key="1">
    <source>
        <dbReference type="ARBA" id="ARBA00022475"/>
    </source>
</evidence>
<dbReference type="InterPro" id="IPR009948">
    <property type="entry name" value="Syd"/>
</dbReference>
<dbReference type="Pfam" id="PF07348">
    <property type="entry name" value="Syd"/>
    <property type="match status" value="1"/>
</dbReference>
<evidence type="ECO:0000256" key="3">
    <source>
        <dbReference type="ARBA" id="ARBA00023136"/>
    </source>
</evidence>
<proteinExistence type="predicted"/>
<organism evidence="4 5">
    <name type="scientific">Priestia endophytica DSM 13796</name>
    <dbReference type="NCBI Taxonomy" id="1121089"/>
    <lineage>
        <taxon>Bacteria</taxon>
        <taxon>Bacillati</taxon>
        <taxon>Bacillota</taxon>
        <taxon>Bacilli</taxon>
        <taxon>Bacillales</taxon>
        <taxon>Bacillaceae</taxon>
        <taxon>Priestia</taxon>
    </lineage>
</organism>
<evidence type="ECO:0000313" key="5">
    <source>
        <dbReference type="Proteomes" id="UP000182762"/>
    </source>
</evidence>
<comment type="caution">
    <text evidence="4">The sequence shown here is derived from an EMBL/GenBank/DDBJ whole genome shotgun (WGS) entry which is preliminary data.</text>
</comment>
<evidence type="ECO:0000256" key="2">
    <source>
        <dbReference type="ARBA" id="ARBA00022519"/>
    </source>
</evidence>
<dbReference type="EMBL" id="FOXX01000006">
    <property type="protein sequence ID" value="SFQ65735.1"/>
    <property type="molecule type" value="Genomic_DNA"/>
</dbReference>
<protein>
    <submittedName>
        <fullName evidence="4">Syd protein (SUKH-2)</fullName>
    </submittedName>
</protein>